<dbReference type="GO" id="GO:0008168">
    <property type="term" value="F:methyltransferase activity"/>
    <property type="evidence" value="ECO:0007669"/>
    <property type="project" value="UniProtKB-KW"/>
</dbReference>
<gene>
    <name evidence="2" type="ORF">G3I43_27340</name>
</gene>
<dbReference type="EMBL" id="JAAGMK010000789">
    <property type="protein sequence ID" value="NEB87853.1"/>
    <property type="molecule type" value="Genomic_DNA"/>
</dbReference>
<sequence>MPAHGTAAADGDEKAPSSPPGTPEPPDGLRSPDGFLSPDGLMSLDELMPWSVRPLRTGRAWVSGPDPVALRARWERLAAAGPAEQERLFAPTRSRTP</sequence>
<evidence type="ECO:0000256" key="1">
    <source>
        <dbReference type="SAM" id="MobiDB-lite"/>
    </source>
</evidence>
<feature type="non-terminal residue" evidence="2">
    <location>
        <position position="97"/>
    </location>
</feature>
<feature type="region of interest" description="Disordered" evidence="1">
    <location>
        <begin position="78"/>
        <end position="97"/>
    </location>
</feature>
<dbReference type="GO" id="GO:0032259">
    <property type="term" value="P:methylation"/>
    <property type="evidence" value="ECO:0007669"/>
    <property type="project" value="UniProtKB-KW"/>
</dbReference>
<protein>
    <submittedName>
        <fullName evidence="2">DNA methyltransferase</fullName>
    </submittedName>
</protein>
<dbReference type="AlphaFoldDB" id="A0A6G3SYB2"/>
<comment type="caution">
    <text evidence="2">The sequence shown here is derived from an EMBL/GenBank/DDBJ whole genome shotgun (WGS) entry which is preliminary data.</text>
</comment>
<keyword evidence="2" id="KW-0808">Transferase</keyword>
<evidence type="ECO:0000313" key="2">
    <source>
        <dbReference type="EMBL" id="NEB87853.1"/>
    </source>
</evidence>
<accession>A0A6G3SYB2</accession>
<name>A0A6G3SYB2_STRAQ</name>
<proteinExistence type="predicted"/>
<reference evidence="2" key="1">
    <citation type="submission" date="2020-01" db="EMBL/GenBank/DDBJ databases">
        <title>Insect and environment-associated Actinomycetes.</title>
        <authorList>
            <person name="Currrie C."/>
            <person name="Chevrette M."/>
            <person name="Carlson C."/>
            <person name="Stubbendieck R."/>
            <person name="Wendt-Pienkowski E."/>
        </authorList>
    </citation>
    <scope>NUCLEOTIDE SEQUENCE</scope>
    <source>
        <strain evidence="2">SID505</strain>
    </source>
</reference>
<feature type="compositionally biased region" description="Pro residues" evidence="1">
    <location>
        <begin position="17"/>
        <end position="26"/>
    </location>
</feature>
<organism evidence="2">
    <name type="scientific">Streptomyces anulatus</name>
    <name type="common">Streptomyces chrysomallus</name>
    <dbReference type="NCBI Taxonomy" id="1892"/>
    <lineage>
        <taxon>Bacteria</taxon>
        <taxon>Bacillati</taxon>
        <taxon>Actinomycetota</taxon>
        <taxon>Actinomycetes</taxon>
        <taxon>Kitasatosporales</taxon>
        <taxon>Streptomycetaceae</taxon>
        <taxon>Streptomyces</taxon>
    </lineage>
</organism>
<keyword evidence="2" id="KW-0489">Methyltransferase</keyword>
<feature type="region of interest" description="Disordered" evidence="1">
    <location>
        <begin position="1"/>
        <end position="42"/>
    </location>
</feature>